<reference evidence="2" key="1">
    <citation type="submission" date="2014-09" db="EMBL/GenBank/DDBJ databases">
        <authorList>
            <person name="Martin A.A."/>
        </authorList>
    </citation>
    <scope>NUCLEOTIDE SEQUENCE</scope>
    <source>
        <strain evidence="2">ED321</strain>
    </source>
</reference>
<dbReference type="AlphaFoldDB" id="A0A090MMT0"/>
<dbReference type="WormBase" id="SRAE_X000108100">
    <property type="protein sequence ID" value="SRP05211"/>
    <property type="gene ID" value="WBGene00266645"/>
</dbReference>
<dbReference type="CTD" id="36384139"/>
<evidence type="ECO:0000313" key="2">
    <source>
        <dbReference type="Proteomes" id="UP000035682"/>
    </source>
</evidence>
<organism evidence="1">
    <name type="scientific">Strongyloides ratti</name>
    <name type="common">Parasitic roundworm</name>
    <dbReference type="NCBI Taxonomy" id="34506"/>
    <lineage>
        <taxon>Eukaryota</taxon>
        <taxon>Metazoa</taxon>
        <taxon>Ecdysozoa</taxon>
        <taxon>Nematoda</taxon>
        <taxon>Chromadorea</taxon>
        <taxon>Rhabditida</taxon>
        <taxon>Tylenchina</taxon>
        <taxon>Panagrolaimomorpha</taxon>
        <taxon>Strongyloidoidea</taxon>
        <taxon>Strongyloididae</taxon>
        <taxon>Strongyloides</taxon>
    </lineage>
</organism>
<reference evidence="3" key="3">
    <citation type="submission" date="2020-12" db="UniProtKB">
        <authorList>
            <consortium name="WormBaseParasite"/>
        </authorList>
    </citation>
    <scope>IDENTIFICATION</scope>
</reference>
<dbReference type="Proteomes" id="UP000035682">
    <property type="component" value="Unplaced"/>
</dbReference>
<reference evidence="1" key="2">
    <citation type="submission" date="2014-09" db="EMBL/GenBank/DDBJ databases">
        <authorList>
            <person name="Aslett A.Martin."/>
        </authorList>
    </citation>
    <scope>NUCLEOTIDE SEQUENCE</scope>
    <source>
        <strain evidence="1">ED321 Heterogonic</strain>
    </source>
</reference>
<gene>
    <name evidence="1 3 4" type="ORF">SRAE_X000108100</name>
</gene>
<name>A0A090MMT0_STRRB</name>
<dbReference type="EMBL" id="LN609396">
    <property type="protein sequence ID" value="CEF59331.1"/>
    <property type="molecule type" value="Genomic_DNA"/>
</dbReference>
<evidence type="ECO:0000313" key="4">
    <source>
        <dbReference type="WormBase" id="SRAE_X000108100"/>
    </source>
</evidence>
<sequence>MYRHMYSILNVYCYEPNCRHTCGLFHVVNKSPEPPFISSMVNVNDLNNMTSKHKHMFNHNLENDPDYRDKLGSLDIPSVDSENDQSKLISQNSVIINNKKESVTSSTRVEWLANQEFLNELLSEDESLDFSKYPRSSFFIDNDDSDEELQELLRRVKNTTPTIGSSKKYNFSNSYENNSLFEDDIIDDELERNSLFSQGIYDGRRQDGLLQNYENNL</sequence>
<keyword evidence="2" id="KW-1185">Reference proteome</keyword>
<protein>
    <submittedName>
        <fullName evidence="1 3">Uncharacterized protein</fullName>
    </submittedName>
</protein>
<evidence type="ECO:0000313" key="1">
    <source>
        <dbReference type="EMBL" id="CEF59331.1"/>
    </source>
</evidence>
<proteinExistence type="predicted"/>
<dbReference type="WBParaSite" id="SRAE_X000108100.1">
    <property type="protein sequence ID" value="SRAE_X000108100.1"/>
    <property type="gene ID" value="WBGene00266645"/>
</dbReference>
<evidence type="ECO:0000313" key="3">
    <source>
        <dbReference type="WBParaSite" id="SRAE_X000108100.1"/>
    </source>
</evidence>
<dbReference type="RefSeq" id="XP_024498542.1">
    <property type="nucleotide sequence ID" value="XM_024653029.1"/>
</dbReference>
<accession>A0A090MMT0</accession>
<dbReference type="GeneID" id="36384139"/>